<dbReference type="InterPro" id="IPR039569">
    <property type="entry name" value="FAS1-like_DH_region"/>
</dbReference>
<evidence type="ECO:0000256" key="1">
    <source>
        <dbReference type="HAMAP-Rule" id="MF_00799"/>
    </source>
</evidence>
<organism evidence="3 4">
    <name type="scientific">Streptomyces litchfieldiae</name>
    <dbReference type="NCBI Taxonomy" id="3075543"/>
    <lineage>
        <taxon>Bacteria</taxon>
        <taxon>Bacillati</taxon>
        <taxon>Actinomycetota</taxon>
        <taxon>Actinomycetes</taxon>
        <taxon>Kitasatosporales</taxon>
        <taxon>Streptomycetaceae</taxon>
        <taxon>Streptomyces</taxon>
    </lineage>
</organism>
<evidence type="ECO:0000259" key="2">
    <source>
        <dbReference type="Pfam" id="PF13452"/>
    </source>
</evidence>
<accession>A0ABU2MWM6</accession>
<dbReference type="PIRSF" id="PIRSF018072">
    <property type="entry name" value="UCP018072"/>
    <property type="match status" value="1"/>
</dbReference>
<dbReference type="CDD" id="cd03441">
    <property type="entry name" value="R_hydratase_like"/>
    <property type="match status" value="1"/>
</dbReference>
<dbReference type="InterPro" id="IPR029069">
    <property type="entry name" value="HotDog_dom_sf"/>
</dbReference>
<feature type="domain" description="FAS1-like dehydratase" evidence="2">
    <location>
        <begin position="7"/>
        <end position="137"/>
    </location>
</feature>
<dbReference type="PANTHER" id="PTHR43437">
    <property type="entry name" value="HYDROXYACYL-THIOESTER DEHYDRATASE TYPE 2, MITOCHONDRIAL-RELATED"/>
    <property type="match status" value="1"/>
</dbReference>
<dbReference type="EMBL" id="JAVREL010000018">
    <property type="protein sequence ID" value="MDT0346055.1"/>
    <property type="molecule type" value="Genomic_DNA"/>
</dbReference>
<dbReference type="InterPro" id="IPR016709">
    <property type="entry name" value="HadA-like"/>
</dbReference>
<dbReference type="SUPFAM" id="SSF54637">
    <property type="entry name" value="Thioesterase/thiol ester dehydrase-isomerase"/>
    <property type="match status" value="1"/>
</dbReference>
<comment type="similarity">
    <text evidence="1">Belongs to the UPF0336 family.</text>
</comment>
<comment type="caution">
    <text evidence="3">The sequence shown here is derived from an EMBL/GenBank/DDBJ whole genome shotgun (WGS) entry which is preliminary data.</text>
</comment>
<name>A0ABU2MWM6_9ACTN</name>
<reference evidence="4" key="1">
    <citation type="submission" date="2023-07" db="EMBL/GenBank/DDBJ databases">
        <title>30 novel species of actinomycetes from the DSMZ collection.</title>
        <authorList>
            <person name="Nouioui I."/>
        </authorList>
    </citation>
    <scope>NUCLEOTIDE SEQUENCE [LARGE SCALE GENOMIC DNA]</scope>
    <source>
        <strain evidence="4">DSM 44938</strain>
    </source>
</reference>
<evidence type="ECO:0000313" key="3">
    <source>
        <dbReference type="EMBL" id="MDT0346055.1"/>
    </source>
</evidence>
<dbReference type="InterPro" id="IPR050965">
    <property type="entry name" value="UPF0336/Enoyl-CoA_hydratase"/>
</dbReference>
<proteinExistence type="inferred from homology"/>
<gene>
    <name evidence="3" type="ORF">RM590_26215</name>
</gene>
<protein>
    <recommendedName>
        <fullName evidence="1">UPF0336 protein RM590_26215</fullName>
    </recommendedName>
</protein>
<dbReference type="Gene3D" id="3.10.129.10">
    <property type="entry name" value="Hotdog Thioesterase"/>
    <property type="match status" value="1"/>
</dbReference>
<evidence type="ECO:0000313" key="4">
    <source>
        <dbReference type="Proteomes" id="UP001183246"/>
    </source>
</evidence>
<dbReference type="Pfam" id="PF13452">
    <property type="entry name" value="FAS1_DH_region"/>
    <property type="match status" value="1"/>
</dbReference>
<sequence>MALDQSFAGRTYPPTEPYEVGREKIREFARAIGDANPAYTEPDVAKELGHLDVIAPPTFVFAIVFAAAGVVLRDPELGLDYDRVVHGAQRFVYTRPVCAGDRLSVTSTVESVRSMAGNEVLDVRGEVHDAMGEHVVTAFTKLVARKKDDEEEGR</sequence>
<keyword evidence="4" id="KW-1185">Reference proteome</keyword>
<dbReference type="PANTHER" id="PTHR43437:SF3">
    <property type="entry name" value="HYDROXYACYL-THIOESTER DEHYDRATASE TYPE 2, MITOCHONDRIAL"/>
    <property type="match status" value="1"/>
</dbReference>
<dbReference type="HAMAP" id="MF_00799">
    <property type="entry name" value="UPF0336"/>
    <property type="match status" value="1"/>
</dbReference>
<dbReference type="RefSeq" id="WP_311707191.1">
    <property type="nucleotide sequence ID" value="NZ_JAVREL010000018.1"/>
</dbReference>
<dbReference type="Proteomes" id="UP001183246">
    <property type="component" value="Unassembled WGS sequence"/>
</dbReference>